<dbReference type="PANTHER" id="PTHR10572:SF24">
    <property type="entry name" value="3-HYDROXY-3-METHYLGLUTARYL-COENZYME A REDUCTASE"/>
    <property type="match status" value="1"/>
</dbReference>
<keyword evidence="5" id="KW-0521">NADP</keyword>
<dbReference type="EC" id="1.1.1.34" evidence="3"/>
<dbReference type="InterPro" id="IPR009029">
    <property type="entry name" value="HMG_CoA_Rdtase_sub-bd_dom_sf"/>
</dbReference>
<keyword evidence="8" id="KW-0812">Transmembrane</keyword>
<dbReference type="WBParaSite" id="TASK_0000700001-mRNA-1">
    <property type="protein sequence ID" value="TASK_0000700001-mRNA-1"/>
    <property type="gene ID" value="TASK_0000700001"/>
</dbReference>
<dbReference type="InterPro" id="IPR023282">
    <property type="entry name" value="HMG_CoA_Rdtase_N"/>
</dbReference>
<keyword evidence="8" id="KW-1133">Transmembrane helix</keyword>
<dbReference type="GO" id="GO:0005778">
    <property type="term" value="C:peroxisomal membrane"/>
    <property type="evidence" value="ECO:0007669"/>
    <property type="project" value="TreeGrafter"/>
</dbReference>
<dbReference type="FunFam" id="3.30.70.420:FF:000001">
    <property type="entry name" value="3-hydroxy-3-methylglutaryl coenzyme A reductase"/>
    <property type="match status" value="1"/>
</dbReference>
<protein>
    <recommendedName>
        <fullName evidence="4">3-hydroxy-3-methylglutaryl-coenzyme A reductase</fullName>
        <ecNumber evidence="3">1.1.1.34</ecNumber>
    </recommendedName>
</protein>
<evidence type="ECO:0000313" key="11">
    <source>
        <dbReference type="WBParaSite" id="TASK_0000700001-mRNA-1"/>
    </source>
</evidence>
<keyword evidence="8" id="KW-0472">Membrane</keyword>
<evidence type="ECO:0000256" key="7">
    <source>
        <dbReference type="SAM" id="MobiDB-lite"/>
    </source>
</evidence>
<keyword evidence="6" id="KW-0560">Oxidoreductase</keyword>
<dbReference type="OrthoDB" id="310654at2759"/>
<evidence type="ECO:0000313" key="9">
    <source>
        <dbReference type="EMBL" id="VDK37698.1"/>
    </source>
</evidence>
<dbReference type="SUPFAM" id="SSF55035">
    <property type="entry name" value="NAD-binding domain of HMG-CoA reductase"/>
    <property type="match status" value="1"/>
</dbReference>
<dbReference type="GO" id="GO:0015936">
    <property type="term" value="P:coenzyme A metabolic process"/>
    <property type="evidence" value="ECO:0007669"/>
    <property type="project" value="InterPro"/>
</dbReference>
<gene>
    <name evidence="9" type="ORF">TASK_LOCUS7001</name>
</gene>
<feature type="compositionally biased region" description="Polar residues" evidence="7">
    <location>
        <begin position="727"/>
        <end position="742"/>
    </location>
</feature>
<feature type="region of interest" description="Disordered" evidence="7">
    <location>
        <begin position="256"/>
        <end position="289"/>
    </location>
</feature>
<dbReference type="GO" id="GO:0005789">
    <property type="term" value="C:endoplasmic reticulum membrane"/>
    <property type="evidence" value="ECO:0007669"/>
    <property type="project" value="TreeGrafter"/>
</dbReference>
<dbReference type="GO" id="GO:0016126">
    <property type="term" value="P:sterol biosynthetic process"/>
    <property type="evidence" value="ECO:0007669"/>
    <property type="project" value="TreeGrafter"/>
</dbReference>
<dbReference type="Gene3D" id="1.10.3270.10">
    <property type="entry name" value="HMGR, N-terminal domain"/>
    <property type="match status" value="1"/>
</dbReference>
<dbReference type="InterPro" id="IPR023076">
    <property type="entry name" value="HMG_CoA_Rdtase_CS"/>
</dbReference>
<dbReference type="PRINTS" id="PR00071">
    <property type="entry name" value="HMGCOARDTASE"/>
</dbReference>
<dbReference type="InterPro" id="IPR023074">
    <property type="entry name" value="HMG_CoA_Rdtase_cat_sf"/>
</dbReference>
<dbReference type="PANTHER" id="PTHR10572">
    <property type="entry name" value="3-HYDROXY-3-METHYLGLUTARYL-COENZYME A REDUCTASE"/>
    <property type="match status" value="1"/>
</dbReference>
<dbReference type="GO" id="GO:0008299">
    <property type="term" value="P:isoprenoid biosynthetic process"/>
    <property type="evidence" value="ECO:0007669"/>
    <property type="project" value="InterPro"/>
</dbReference>
<evidence type="ECO:0000256" key="1">
    <source>
        <dbReference type="ARBA" id="ARBA00005084"/>
    </source>
</evidence>
<keyword evidence="10" id="KW-1185">Reference proteome</keyword>
<evidence type="ECO:0000256" key="3">
    <source>
        <dbReference type="ARBA" id="ARBA00012999"/>
    </source>
</evidence>
<accession>A0A0R3W992</accession>
<dbReference type="Gene3D" id="3.30.70.420">
    <property type="entry name" value="Hydroxymethylglutaryl-CoA reductase, class I/II, NAD/NADP-binding domain"/>
    <property type="match status" value="1"/>
</dbReference>
<dbReference type="InterPro" id="IPR009023">
    <property type="entry name" value="HMG_CoA_Rdtase_NAD(P)-bd_sf"/>
</dbReference>
<dbReference type="AlphaFoldDB" id="A0A0R3W992"/>
<dbReference type="PROSITE" id="PS50065">
    <property type="entry name" value="HMG_COA_REDUCTASE_4"/>
    <property type="match status" value="1"/>
</dbReference>
<dbReference type="Gene3D" id="3.90.770.10">
    <property type="entry name" value="3-hydroxy-3-methylglutaryl-coenzyme A Reductase, Chain A, domain 2"/>
    <property type="match status" value="1"/>
</dbReference>
<feature type="region of interest" description="Disordered" evidence="7">
    <location>
        <begin position="716"/>
        <end position="742"/>
    </location>
</feature>
<feature type="transmembrane region" description="Helical" evidence="8">
    <location>
        <begin position="134"/>
        <end position="155"/>
    </location>
</feature>
<dbReference type="Pfam" id="PF00368">
    <property type="entry name" value="HMG-CoA_red"/>
    <property type="match status" value="1"/>
</dbReference>
<evidence type="ECO:0000256" key="8">
    <source>
        <dbReference type="SAM" id="Phobius"/>
    </source>
</evidence>
<dbReference type="SUPFAM" id="SSF56542">
    <property type="entry name" value="Substrate-binding domain of HMG-CoA reductase"/>
    <property type="match status" value="1"/>
</dbReference>
<evidence type="ECO:0000256" key="4">
    <source>
        <dbReference type="ARBA" id="ARBA00016920"/>
    </source>
</evidence>
<dbReference type="STRING" id="60517.A0A0R3W992"/>
<name>A0A0R3W992_TAEAS</name>
<sequence>MSGYSHFDRENYLKFHSEEAALFFSTMDNAVLDHFMKLLLLNVGSHWPHSDVGIICERLKTHLTVAFVATFSLLPVLTRITFASTPQNAGFFNFRMSQFILKESNRIRSESESAPAKFDTGLFQPVYSNNRNTAYLSVAAALVLFNTSFAAKFLAHTAYFGGFQKIVDNYLTFMNVWLCIGSYLILVSFVCRIKHLFALGCTCEICIKPKPRKSRMRSDSESAEVFPVNAPVSVSSNSSPLEPLVEAPLSVEPDDLYHQNQHHHDGDNEADEDENATVSKSPKRECTVKARAEDSDVMLALSDAEVLQLIREGRLKTRDLETVMKSLPRAVGLRRQDLATHLNNPHSIDRIPFANYDYRPVMGQCCEEVIGYIPIPLGKVGPLLLDGQEHYLPLATTEGCLVASTNRGCRALYLSGGVRTALFRDQMTRAPVVAFPSVGEVVKCIAWVESSQGFQILREAFNETSSHADLVSIFPNPVGRYLHLRFAARTGEAMGMNMVSKGTDRALRCLCKQFPRMQVISLSGNMCTDKKPAVVNHLLGRGKSVLAEARLPGWVVSRVFHTEPIRMARLARVKHWTGSAMAGAPGMAGCNAHAANLVAALFAATGQDLAQVVDSSACLTQLEVEDDGSLYASVTMPCIEVGTVGGGTRLPAQRACIEMLDLSLERPAEHLARLVAGVVIAGELSLLAALATNDLVEAHMRLNRAAAAVAVATAGHPAVEEGENDRSGSTGLLSPNTNNFGM</sequence>
<feature type="transmembrane region" description="Helical" evidence="8">
    <location>
        <begin position="167"/>
        <end position="190"/>
    </location>
</feature>
<evidence type="ECO:0000256" key="5">
    <source>
        <dbReference type="ARBA" id="ARBA00022857"/>
    </source>
</evidence>
<dbReference type="GO" id="GO:0004420">
    <property type="term" value="F:hydroxymethylglutaryl-CoA reductase (NADPH) activity"/>
    <property type="evidence" value="ECO:0007669"/>
    <property type="project" value="UniProtKB-EC"/>
</dbReference>
<dbReference type="EMBL" id="UYRS01018561">
    <property type="protein sequence ID" value="VDK37698.1"/>
    <property type="molecule type" value="Genomic_DNA"/>
</dbReference>
<evidence type="ECO:0000256" key="2">
    <source>
        <dbReference type="ARBA" id="ARBA00007661"/>
    </source>
</evidence>
<comment type="pathway">
    <text evidence="1">Metabolic intermediate biosynthesis; (R)-mevalonate biosynthesis; (R)-mevalonate from acetyl-CoA: step 3/3.</text>
</comment>
<proteinExistence type="inferred from homology"/>
<evidence type="ECO:0000313" key="10">
    <source>
        <dbReference type="Proteomes" id="UP000282613"/>
    </source>
</evidence>
<dbReference type="PROSITE" id="PS00318">
    <property type="entry name" value="HMG_COA_REDUCTASE_2"/>
    <property type="match status" value="1"/>
</dbReference>
<dbReference type="CDD" id="cd00643">
    <property type="entry name" value="HMG-CoA_reductase_classI"/>
    <property type="match status" value="1"/>
</dbReference>
<reference evidence="11" key="1">
    <citation type="submission" date="2016-04" db="UniProtKB">
        <authorList>
            <consortium name="WormBaseParasite"/>
        </authorList>
    </citation>
    <scope>IDENTIFICATION</scope>
</reference>
<comment type="similarity">
    <text evidence="2">Belongs to the HMG-CoA reductase family.</text>
</comment>
<feature type="transmembrane region" description="Helical" evidence="8">
    <location>
        <begin position="63"/>
        <end position="82"/>
    </location>
</feature>
<dbReference type="InterPro" id="IPR002202">
    <property type="entry name" value="HMG_CoA_Rdtase"/>
</dbReference>
<organism evidence="11">
    <name type="scientific">Taenia asiatica</name>
    <name type="common">Asian tapeworm</name>
    <dbReference type="NCBI Taxonomy" id="60517"/>
    <lineage>
        <taxon>Eukaryota</taxon>
        <taxon>Metazoa</taxon>
        <taxon>Spiralia</taxon>
        <taxon>Lophotrochozoa</taxon>
        <taxon>Platyhelminthes</taxon>
        <taxon>Cestoda</taxon>
        <taxon>Eucestoda</taxon>
        <taxon>Cyclophyllidea</taxon>
        <taxon>Taeniidae</taxon>
        <taxon>Taenia</taxon>
    </lineage>
</organism>
<dbReference type="InterPro" id="IPR004554">
    <property type="entry name" value="HMG_CoA_Rdtase_eu_arc"/>
</dbReference>
<evidence type="ECO:0000256" key="6">
    <source>
        <dbReference type="ARBA" id="ARBA00023002"/>
    </source>
</evidence>
<reference evidence="9 10" key="2">
    <citation type="submission" date="2018-11" db="EMBL/GenBank/DDBJ databases">
        <authorList>
            <consortium name="Pathogen Informatics"/>
        </authorList>
    </citation>
    <scope>NUCLEOTIDE SEQUENCE [LARGE SCALE GENOMIC DNA]</scope>
</reference>
<dbReference type="Proteomes" id="UP000282613">
    <property type="component" value="Unassembled WGS sequence"/>
</dbReference>